<evidence type="ECO:0000256" key="8">
    <source>
        <dbReference type="ARBA" id="ARBA00066752"/>
    </source>
</evidence>
<dbReference type="CDD" id="cd02035">
    <property type="entry name" value="ArsA"/>
    <property type="match status" value="1"/>
</dbReference>
<sequence length="410" mass="43213">MRIVLFTGKGGVGKSTVAAGTAALAAAQGLRTLVISTDAAHSLADAYGAAHAGAEPTEVAPGLYLQQVDAQLRFEQSWADIQRYLLSVLDAVGMDPVAAEEMTVIPGAEEVLALLELRQHAHSGQWDVIVVDCAPTAETLRLLALPEALGWYLERLLPIQRRLVKALRPVLNRAAGVPMPGDAVFDAITRLHGELDDVHALLSGPGSTVRLVLTPEQVVLAEARRAYTSLCLFGYRVDGVVANRVFPDGGDDPWRAGWVAAQAGVLREVAQSFAGLPMWTSQYQSAEPVGVDTLAALAAALYDGSDPLAVPAGEGPFRVTRRDDGTAIAHLALPHVSRSEVDLARNGNELVMTVGSYRRLLTLPPGLARLRVAGASVVDGELRVRFVEPATVPAATMAPAAATSTAGREA</sequence>
<evidence type="ECO:0000256" key="4">
    <source>
        <dbReference type="ARBA" id="ARBA00022849"/>
    </source>
</evidence>
<keyword evidence="3" id="KW-0067">ATP-binding</keyword>
<comment type="similarity">
    <text evidence="1">Belongs to the arsA ATPase family.</text>
</comment>
<gene>
    <name evidence="11" type="ORF">FHP29_04610</name>
</gene>
<dbReference type="GO" id="GO:0005524">
    <property type="term" value="F:ATP binding"/>
    <property type="evidence" value="ECO:0007669"/>
    <property type="project" value="UniProtKB-KW"/>
</dbReference>
<proteinExistence type="inferred from homology"/>
<dbReference type="Gene3D" id="3.40.50.300">
    <property type="entry name" value="P-loop containing nucleotide triphosphate hydrolases"/>
    <property type="match status" value="1"/>
</dbReference>
<accession>A0A5C4WA04</accession>
<dbReference type="AlphaFoldDB" id="A0A5C4WA04"/>
<dbReference type="InterPro" id="IPR025723">
    <property type="entry name" value="ArsA/GET3_ATPase-like"/>
</dbReference>
<keyword evidence="4" id="KW-0059">Arsenical resistance</keyword>
<name>A0A5C4WA04_9ACTN</name>
<evidence type="ECO:0000256" key="5">
    <source>
        <dbReference type="ARBA" id="ARBA00022967"/>
    </source>
</evidence>
<evidence type="ECO:0000256" key="1">
    <source>
        <dbReference type="ARBA" id="ARBA00011040"/>
    </source>
</evidence>
<dbReference type="PANTHER" id="PTHR10803:SF3">
    <property type="entry name" value="ATPASE GET3"/>
    <property type="match status" value="1"/>
</dbReference>
<dbReference type="InterPro" id="IPR040612">
    <property type="entry name" value="ArsA_HSP20-like"/>
</dbReference>
<protein>
    <recommendedName>
        <fullName evidence="8">arsenite-transporting ATPase</fullName>
        <ecNumber evidence="8">7.3.2.7</ecNumber>
    </recommendedName>
</protein>
<dbReference type="FunFam" id="3.40.50.300:FF:001801">
    <property type="entry name" value="Putative arsenical pump-driving ATPase"/>
    <property type="match status" value="1"/>
</dbReference>
<dbReference type="InterPro" id="IPR027417">
    <property type="entry name" value="P-loop_NTPase"/>
</dbReference>
<evidence type="ECO:0000256" key="7">
    <source>
        <dbReference type="ARBA" id="ARBA00059736"/>
    </source>
</evidence>
<feature type="domain" description="ArsA/GET3 Anion-transporting ATPase-like" evidence="9">
    <location>
        <begin position="1"/>
        <end position="303"/>
    </location>
</feature>
<comment type="function">
    <text evidence="7">Anion-transporting ATPase. Catalyzes the extrusion of arsenite.</text>
</comment>
<reference evidence="11 12" key="1">
    <citation type="journal article" date="2016" name="Int. J. Syst. Evol. Microbiol.">
        <title>Nocardioides albidus sp. nov., an actinobacterium isolated from garden soil.</title>
        <authorList>
            <person name="Singh H."/>
            <person name="Du J."/>
            <person name="Trinh H."/>
            <person name="Won K."/>
            <person name="Yang J.E."/>
            <person name="Yin C."/>
            <person name="Kook M."/>
            <person name="Yi T.H."/>
        </authorList>
    </citation>
    <scope>NUCLEOTIDE SEQUENCE [LARGE SCALE GENOMIC DNA]</scope>
    <source>
        <strain evidence="11 12">CCTCC AB 2015297</strain>
    </source>
</reference>
<evidence type="ECO:0000256" key="2">
    <source>
        <dbReference type="ARBA" id="ARBA00022741"/>
    </source>
</evidence>
<dbReference type="Gene3D" id="2.60.40.790">
    <property type="match status" value="1"/>
</dbReference>
<evidence type="ECO:0000259" key="10">
    <source>
        <dbReference type="Pfam" id="PF17886"/>
    </source>
</evidence>
<evidence type="ECO:0000256" key="6">
    <source>
        <dbReference type="ARBA" id="ARBA00052296"/>
    </source>
</evidence>
<evidence type="ECO:0000313" key="12">
    <source>
        <dbReference type="Proteomes" id="UP000313231"/>
    </source>
</evidence>
<keyword evidence="12" id="KW-1185">Reference proteome</keyword>
<comment type="caution">
    <text evidence="11">The sequence shown here is derived from an EMBL/GenBank/DDBJ whole genome shotgun (WGS) entry which is preliminary data.</text>
</comment>
<keyword evidence="5" id="KW-1278">Translocase</keyword>
<dbReference type="EMBL" id="VDMP01000017">
    <property type="protein sequence ID" value="TNM45097.1"/>
    <property type="molecule type" value="Genomic_DNA"/>
</dbReference>
<comment type="catalytic activity">
    <reaction evidence="6">
        <text>arsenite(in) + ATP + H2O = arsenite(out) + ADP + phosphate + H(+)</text>
        <dbReference type="Rhea" id="RHEA:11348"/>
        <dbReference type="ChEBI" id="CHEBI:15377"/>
        <dbReference type="ChEBI" id="CHEBI:15378"/>
        <dbReference type="ChEBI" id="CHEBI:29242"/>
        <dbReference type="ChEBI" id="CHEBI:30616"/>
        <dbReference type="ChEBI" id="CHEBI:43474"/>
        <dbReference type="ChEBI" id="CHEBI:456216"/>
        <dbReference type="EC" id="7.3.2.7"/>
    </reaction>
</comment>
<dbReference type="GO" id="GO:0015446">
    <property type="term" value="F:ATPase-coupled arsenite transmembrane transporter activity"/>
    <property type="evidence" value="ECO:0007669"/>
    <property type="project" value="UniProtKB-EC"/>
</dbReference>
<dbReference type="EC" id="7.3.2.7" evidence="8"/>
<keyword evidence="2" id="KW-0547">Nucleotide-binding</keyword>
<dbReference type="SUPFAM" id="SSF52540">
    <property type="entry name" value="P-loop containing nucleoside triphosphate hydrolases"/>
    <property type="match status" value="1"/>
</dbReference>
<evidence type="ECO:0000313" key="11">
    <source>
        <dbReference type="EMBL" id="TNM45097.1"/>
    </source>
</evidence>
<dbReference type="NCBIfam" id="TIGR00345">
    <property type="entry name" value="GET3_arsA_TRC40"/>
    <property type="match status" value="1"/>
</dbReference>
<dbReference type="Pfam" id="PF02374">
    <property type="entry name" value="ArsA_ATPase"/>
    <property type="match status" value="1"/>
</dbReference>
<organism evidence="11 12">
    <name type="scientific">Nocardioides albidus</name>
    <dbReference type="NCBI Taxonomy" id="1517589"/>
    <lineage>
        <taxon>Bacteria</taxon>
        <taxon>Bacillati</taxon>
        <taxon>Actinomycetota</taxon>
        <taxon>Actinomycetes</taxon>
        <taxon>Propionibacteriales</taxon>
        <taxon>Nocardioidaceae</taxon>
        <taxon>Nocardioides</taxon>
    </lineage>
</organism>
<evidence type="ECO:0000259" key="9">
    <source>
        <dbReference type="Pfam" id="PF02374"/>
    </source>
</evidence>
<dbReference type="PANTHER" id="PTHR10803">
    <property type="entry name" value="ARSENICAL PUMP-DRIVING ATPASE ARSENITE-TRANSLOCATING ATPASE"/>
    <property type="match status" value="1"/>
</dbReference>
<dbReference type="GO" id="GO:0016887">
    <property type="term" value="F:ATP hydrolysis activity"/>
    <property type="evidence" value="ECO:0007669"/>
    <property type="project" value="InterPro"/>
</dbReference>
<dbReference type="OrthoDB" id="9780677at2"/>
<dbReference type="Pfam" id="PF17886">
    <property type="entry name" value="ArsA_HSP20"/>
    <property type="match status" value="1"/>
</dbReference>
<dbReference type="InterPro" id="IPR008978">
    <property type="entry name" value="HSP20-like_chaperone"/>
</dbReference>
<dbReference type="RefSeq" id="WP_139621677.1">
    <property type="nucleotide sequence ID" value="NZ_VDMP01000017.1"/>
</dbReference>
<dbReference type="Proteomes" id="UP000313231">
    <property type="component" value="Unassembled WGS sequence"/>
</dbReference>
<feature type="domain" description="ArsA HSP20-like" evidence="10">
    <location>
        <begin position="325"/>
        <end position="386"/>
    </location>
</feature>
<evidence type="ECO:0000256" key="3">
    <source>
        <dbReference type="ARBA" id="ARBA00022840"/>
    </source>
</evidence>
<dbReference type="InterPro" id="IPR016300">
    <property type="entry name" value="ATPase_ArsA/GET3"/>
</dbReference>